<evidence type="ECO:0000313" key="2">
    <source>
        <dbReference type="EMBL" id="KAK8588574.1"/>
    </source>
</evidence>
<proteinExistence type="predicted"/>
<evidence type="ECO:0000313" key="3">
    <source>
        <dbReference type="Proteomes" id="UP001472677"/>
    </source>
</evidence>
<name>A0ABR2FWE7_9ROSI</name>
<evidence type="ECO:0000256" key="1">
    <source>
        <dbReference type="SAM" id="MobiDB-lite"/>
    </source>
</evidence>
<organism evidence="2 3">
    <name type="scientific">Hibiscus sabdariffa</name>
    <name type="common">roselle</name>
    <dbReference type="NCBI Taxonomy" id="183260"/>
    <lineage>
        <taxon>Eukaryota</taxon>
        <taxon>Viridiplantae</taxon>
        <taxon>Streptophyta</taxon>
        <taxon>Embryophyta</taxon>
        <taxon>Tracheophyta</taxon>
        <taxon>Spermatophyta</taxon>
        <taxon>Magnoliopsida</taxon>
        <taxon>eudicotyledons</taxon>
        <taxon>Gunneridae</taxon>
        <taxon>Pentapetalae</taxon>
        <taxon>rosids</taxon>
        <taxon>malvids</taxon>
        <taxon>Malvales</taxon>
        <taxon>Malvaceae</taxon>
        <taxon>Malvoideae</taxon>
        <taxon>Hibiscus</taxon>
    </lineage>
</organism>
<sequence>MPKNSIQGKEERREILPPASINNPLAREKRTFWLTRHFREPKNVDKKNASIEAKEKSVGDIEDGIPQGVKTLKRISGHVLGIINEVIEVEVNSMVYRVRVLKIGFKDDTRSVSIMKKGQEVVNQNVSHQAESSSERSRSSSPELTEKQLPLTEDFNAMFLGKERNEECFYEAMILNRHMGE</sequence>
<gene>
    <name evidence="2" type="ORF">V6N12_023003</name>
</gene>
<feature type="region of interest" description="Disordered" evidence="1">
    <location>
        <begin position="1"/>
        <end position="22"/>
    </location>
</feature>
<accession>A0ABR2FWE7</accession>
<dbReference type="EMBL" id="JBBPBM010000004">
    <property type="protein sequence ID" value="KAK8588574.1"/>
    <property type="molecule type" value="Genomic_DNA"/>
</dbReference>
<dbReference type="Proteomes" id="UP001472677">
    <property type="component" value="Unassembled WGS sequence"/>
</dbReference>
<feature type="region of interest" description="Disordered" evidence="1">
    <location>
        <begin position="123"/>
        <end position="147"/>
    </location>
</feature>
<protein>
    <submittedName>
        <fullName evidence="2">Uncharacterized protein</fullName>
    </submittedName>
</protein>
<comment type="caution">
    <text evidence="2">The sequence shown here is derived from an EMBL/GenBank/DDBJ whole genome shotgun (WGS) entry which is preliminary data.</text>
</comment>
<reference evidence="2 3" key="1">
    <citation type="journal article" date="2024" name="G3 (Bethesda)">
        <title>Genome assembly of Hibiscus sabdariffa L. provides insights into metabolisms of medicinal natural products.</title>
        <authorList>
            <person name="Kim T."/>
        </authorList>
    </citation>
    <scope>NUCLEOTIDE SEQUENCE [LARGE SCALE GENOMIC DNA]</scope>
    <source>
        <strain evidence="2">TK-2024</strain>
        <tissue evidence="2">Old leaves</tissue>
    </source>
</reference>
<keyword evidence="3" id="KW-1185">Reference proteome</keyword>